<dbReference type="Pfam" id="PF10934">
    <property type="entry name" value="Sheath_initiator"/>
    <property type="match status" value="1"/>
</dbReference>
<dbReference type="InterPro" id="IPR020288">
    <property type="entry name" value="Sheath_initiator"/>
</dbReference>
<dbReference type="AlphaFoldDB" id="A0A3E4U594"/>
<name>A0A3E4U594_9FIRM</name>
<dbReference type="RefSeq" id="WP_117621898.1">
    <property type="nucleotide sequence ID" value="NZ_QRQF01000018.1"/>
</dbReference>
<proteinExistence type="predicted"/>
<dbReference type="EMBL" id="QSSQ01000016">
    <property type="protein sequence ID" value="RGM03024.1"/>
    <property type="molecule type" value="Genomic_DNA"/>
</dbReference>
<comment type="caution">
    <text evidence="1">The sequence shown here is derived from an EMBL/GenBank/DDBJ whole genome shotgun (WGS) entry which is preliminary data.</text>
</comment>
<evidence type="ECO:0000313" key="2">
    <source>
        <dbReference type="Proteomes" id="UP000261257"/>
    </source>
</evidence>
<evidence type="ECO:0000313" key="1">
    <source>
        <dbReference type="EMBL" id="RGM03024.1"/>
    </source>
</evidence>
<dbReference type="Gene3D" id="3.10.450.40">
    <property type="match status" value="1"/>
</dbReference>
<sequence>MLPETGNILKQDFKIRQIPSKTYRLNVMGVSDNTEGIEIKRISGMLDGLEAVKQTIFCILNTERFDCLIYSWNYGVELNGLFGKSLGVAKSKLKKRIREALTRDDRIVSVDAFSFTNKGRKLLVSFRVQTKFGTVDTQKEVEI</sequence>
<gene>
    <name evidence="1" type="ORF">DXC39_16155</name>
</gene>
<organism evidence="1 2">
    <name type="scientific">Hungatella hathewayi</name>
    <dbReference type="NCBI Taxonomy" id="154046"/>
    <lineage>
        <taxon>Bacteria</taxon>
        <taxon>Bacillati</taxon>
        <taxon>Bacillota</taxon>
        <taxon>Clostridia</taxon>
        <taxon>Lachnospirales</taxon>
        <taxon>Lachnospiraceae</taxon>
        <taxon>Hungatella</taxon>
    </lineage>
</organism>
<dbReference type="Proteomes" id="UP000261257">
    <property type="component" value="Unassembled WGS sequence"/>
</dbReference>
<protein>
    <submittedName>
        <fullName evidence="1">DUF2634 domain-containing protein</fullName>
    </submittedName>
</protein>
<accession>A0A3E4U594</accession>
<reference evidence="1 2" key="1">
    <citation type="submission" date="2018-08" db="EMBL/GenBank/DDBJ databases">
        <title>A genome reference for cultivated species of the human gut microbiota.</title>
        <authorList>
            <person name="Zou Y."/>
            <person name="Xue W."/>
            <person name="Luo G."/>
        </authorList>
    </citation>
    <scope>NUCLEOTIDE SEQUENCE [LARGE SCALE GENOMIC DNA]</scope>
    <source>
        <strain evidence="1 2">TF05-11AC</strain>
    </source>
</reference>
<dbReference type="SUPFAM" id="SSF160719">
    <property type="entry name" value="gpW/gp25-like"/>
    <property type="match status" value="1"/>
</dbReference>